<dbReference type="PANTHER" id="PTHR47849:SF12">
    <property type="match status" value="1"/>
</dbReference>
<evidence type="ECO:0000313" key="5">
    <source>
        <dbReference type="EMBL" id="EFQ36443.1"/>
    </source>
</evidence>
<dbReference type="SUPFAM" id="SSF57016">
    <property type="entry name" value="Plant lectins/antimicrobial peptides"/>
    <property type="match status" value="2"/>
</dbReference>
<feature type="disulfide bond" evidence="3">
    <location>
        <begin position="121"/>
        <end position="125"/>
    </location>
</feature>
<dbReference type="OrthoDB" id="73875at2759"/>
<protein>
    <submittedName>
        <fullName evidence="5">Chitin recognition protein</fullName>
    </submittedName>
</protein>
<dbReference type="EMBL" id="GG697424">
    <property type="protein sequence ID" value="EFQ36443.1"/>
    <property type="molecule type" value="Genomic_DNA"/>
</dbReference>
<reference evidence="6" key="1">
    <citation type="journal article" date="2012" name="Nat. Genet.">
        <title>Lifestyle transitions in plant pathogenic Colletotrichum fungi deciphered by genome and transcriptome analyses.</title>
        <authorList>
            <person name="O'Connell R.J."/>
            <person name="Thon M.R."/>
            <person name="Hacquard S."/>
            <person name="Amyotte S.G."/>
            <person name="Kleemann J."/>
            <person name="Torres M.F."/>
            <person name="Damm U."/>
            <person name="Buiate E.A."/>
            <person name="Epstein L."/>
            <person name="Alkan N."/>
            <person name="Altmueller J."/>
            <person name="Alvarado-Balderrama L."/>
            <person name="Bauser C.A."/>
            <person name="Becker C."/>
            <person name="Birren B.W."/>
            <person name="Chen Z."/>
            <person name="Choi J."/>
            <person name="Crouch J.A."/>
            <person name="Duvick J.P."/>
            <person name="Farman M.A."/>
            <person name="Gan P."/>
            <person name="Heiman D."/>
            <person name="Henrissat B."/>
            <person name="Howard R.J."/>
            <person name="Kabbage M."/>
            <person name="Koch C."/>
            <person name="Kracher B."/>
            <person name="Kubo Y."/>
            <person name="Law A.D."/>
            <person name="Lebrun M.-H."/>
            <person name="Lee Y.-H."/>
            <person name="Miyara I."/>
            <person name="Moore N."/>
            <person name="Neumann U."/>
            <person name="Nordstroem K."/>
            <person name="Panaccione D.G."/>
            <person name="Panstruga R."/>
            <person name="Place M."/>
            <person name="Proctor R.H."/>
            <person name="Prusky D."/>
            <person name="Rech G."/>
            <person name="Reinhardt R."/>
            <person name="Rollins J.A."/>
            <person name="Rounsley S."/>
            <person name="Schardl C.L."/>
            <person name="Schwartz D.C."/>
            <person name="Shenoy N."/>
            <person name="Shirasu K."/>
            <person name="Sikhakolli U.R."/>
            <person name="Stueber K."/>
            <person name="Sukno S.A."/>
            <person name="Sweigard J.A."/>
            <person name="Takano Y."/>
            <person name="Takahara H."/>
            <person name="Trail F."/>
            <person name="van der Does H.C."/>
            <person name="Voll L.M."/>
            <person name="Will I."/>
            <person name="Young S."/>
            <person name="Zeng Q."/>
            <person name="Zhang J."/>
            <person name="Zhou S."/>
            <person name="Dickman M.B."/>
            <person name="Schulze-Lefert P."/>
            <person name="Ver Loren van Themaat E."/>
            <person name="Ma L.-J."/>
            <person name="Vaillancourt L.J."/>
        </authorList>
    </citation>
    <scope>NUCLEOTIDE SEQUENCE [LARGE SCALE GENOMIC DNA]</scope>
    <source>
        <strain evidence="6">M1.001 / M2 / FGSC 10212</strain>
    </source>
</reference>
<gene>
    <name evidence="5" type="ORF">GLRG_11588</name>
</gene>
<feature type="disulfide bond" evidence="3">
    <location>
        <begin position="98"/>
        <end position="110"/>
    </location>
</feature>
<keyword evidence="2 3" id="KW-1015">Disulfide bond</keyword>
<name>E3R005_COLGM</name>
<dbReference type="SUPFAM" id="SSF51445">
    <property type="entry name" value="(Trans)glycosidases"/>
    <property type="match status" value="1"/>
</dbReference>
<dbReference type="HOGENOM" id="CLU_990490_0_0_1"/>
<dbReference type="Pfam" id="PF00187">
    <property type="entry name" value="Chitin_bind_1"/>
    <property type="match status" value="1"/>
</dbReference>
<dbReference type="InterPro" id="IPR036861">
    <property type="entry name" value="Endochitinase-like_sf"/>
</dbReference>
<dbReference type="CDD" id="cd00035">
    <property type="entry name" value="ChtBD1"/>
    <property type="match status" value="1"/>
</dbReference>
<feature type="disulfide bond" evidence="3">
    <location>
        <begin position="103"/>
        <end position="117"/>
    </location>
</feature>
<organism evidence="6">
    <name type="scientific">Colletotrichum graminicola (strain M1.001 / M2 / FGSC 10212)</name>
    <name type="common">Maize anthracnose fungus</name>
    <name type="synonym">Glomerella graminicola</name>
    <dbReference type="NCBI Taxonomy" id="645133"/>
    <lineage>
        <taxon>Eukaryota</taxon>
        <taxon>Fungi</taxon>
        <taxon>Dikarya</taxon>
        <taxon>Ascomycota</taxon>
        <taxon>Pezizomycotina</taxon>
        <taxon>Sordariomycetes</taxon>
        <taxon>Hypocreomycetidae</taxon>
        <taxon>Glomerellales</taxon>
        <taxon>Glomerellaceae</taxon>
        <taxon>Colletotrichum</taxon>
        <taxon>Colletotrichum graminicola species complex</taxon>
    </lineage>
</organism>
<feature type="domain" description="Chitin-binding type-1" evidence="4">
    <location>
        <begin position="89"/>
        <end position="127"/>
    </location>
</feature>
<dbReference type="SMART" id="SM00270">
    <property type="entry name" value="ChtBD1"/>
    <property type="match status" value="2"/>
</dbReference>
<dbReference type="Gene3D" id="3.30.60.10">
    <property type="entry name" value="Endochitinase-like"/>
    <property type="match status" value="2"/>
</dbReference>
<dbReference type="Proteomes" id="UP000008782">
    <property type="component" value="Unassembled WGS sequence"/>
</dbReference>
<dbReference type="PROSITE" id="PS00026">
    <property type="entry name" value="CHIT_BIND_I_1"/>
    <property type="match status" value="1"/>
</dbReference>
<evidence type="ECO:0000313" key="6">
    <source>
        <dbReference type="Proteomes" id="UP000008782"/>
    </source>
</evidence>
<dbReference type="eggNOG" id="KOG2806">
    <property type="taxonomic scope" value="Eukaryota"/>
</dbReference>
<dbReference type="InterPro" id="IPR017853">
    <property type="entry name" value="GH"/>
</dbReference>
<evidence type="ECO:0000256" key="2">
    <source>
        <dbReference type="ARBA" id="ARBA00023157"/>
    </source>
</evidence>
<dbReference type="PANTHER" id="PTHR47849">
    <property type="entry name" value="CHITIN-BINDING LECTIN 1"/>
    <property type="match status" value="1"/>
</dbReference>
<dbReference type="AlphaFoldDB" id="E3R005"/>
<dbReference type="VEuPathDB" id="FungiDB:GLRG_11588"/>
<dbReference type="RefSeq" id="XP_008100463.1">
    <property type="nucleotide sequence ID" value="XM_008102272.1"/>
</dbReference>
<dbReference type="Gene3D" id="3.20.20.80">
    <property type="entry name" value="Glycosidases"/>
    <property type="match status" value="1"/>
</dbReference>
<evidence type="ECO:0000256" key="1">
    <source>
        <dbReference type="ARBA" id="ARBA00022669"/>
    </source>
</evidence>
<keyword evidence="1 3" id="KW-0147">Chitin-binding</keyword>
<dbReference type="GO" id="GO:0008061">
    <property type="term" value="F:chitin binding"/>
    <property type="evidence" value="ECO:0007669"/>
    <property type="project" value="UniProtKB-UniRule"/>
</dbReference>
<dbReference type="STRING" id="645133.E3R005"/>
<proteinExistence type="predicted"/>
<dbReference type="InterPro" id="IPR001002">
    <property type="entry name" value="Chitin-bd_1"/>
</dbReference>
<evidence type="ECO:0000256" key="3">
    <source>
        <dbReference type="PROSITE-ProRule" id="PRU00261"/>
    </source>
</evidence>
<evidence type="ECO:0000259" key="4">
    <source>
        <dbReference type="PROSITE" id="PS50941"/>
    </source>
</evidence>
<dbReference type="PROSITE" id="PS50941">
    <property type="entry name" value="CHIT_BIND_I_2"/>
    <property type="match status" value="1"/>
</dbReference>
<comment type="caution">
    <text evidence="3">Lacks conserved residue(s) required for the propagation of feature annotation.</text>
</comment>
<dbReference type="GeneID" id="24416952"/>
<keyword evidence="6" id="KW-1185">Reference proteome</keyword>
<dbReference type="InterPro" id="IPR018371">
    <property type="entry name" value="Chitin-binding_1_CS"/>
</dbReference>
<sequence length="281" mass="29740">MASIRDRRSTLFTLLSLVPLLFLVFYVGSRHKSAPAVELTQLSSRAENPTAQPAPESIRSFTPSGLSGNFTVSDAEAPFGLAVRLDDDPYTCGPGRPCSNGACCGAWGNCGYAPAYCGAGCQSNCDAKAECGQYAVNPGQTCNLNACCSEHGFCGTTSDFCTEGPRDDGDTFKAKLAWANEMGFGGSMIWAVDTDDDKFSAMSGLMGHQVSHINTNKVEALAMTSSNVIKTIKLENGQGCYVDKSGGCREDGHFSRPNGESLVAVDRQGCVSDGPIFHMYA</sequence>
<accession>E3R005</accession>